<feature type="transmembrane region" description="Helical" evidence="10">
    <location>
        <begin position="33"/>
        <end position="53"/>
    </location>
</feature>
<sequence>MDSNIRAYRIPVVTIFALASTVSFFSVCPHPTGLLYFMVITFLVIGCIIDSFLHYQTKTLSESVQQYKTLFEYIPDAIYCKDIMGRYTSFNPACEKLTGYSVNEMMQMTLSDWVLPEDYERVKNHVRRALKGEPQHFETAIVRKNGEIVQAKISYLPMIKENRITGIYGIAKDITEYKKTDELLQRSEKLSAVGQLAAGVAHEIRNPLTALKGFLQLQRHNSNQSDEHLSIMLAELERIDQIVSELLVLAKPQTVQFSPVDLFRLLEQVIILINTQAIMNNVEIVISEFDSKIPTMMGEENQLKQLLINLLKNAIEAMPNGGTIDIRCRMIRERSVLIRITDQGCGIPEEQLQKINEPFFSTKEKGTGLGLVVSHRIVENHRGKLTITSQPGQGTRVDIVLPVQIPSSTG</sequence>
<dbReference type="PROSITE" id="PS50109">
    <property type="entry name" value="HIS_KIN"/>
    <property type="match status" value="1"/>
</dbReference>
<keyword evidence="5" id="KW-0547">Nucleotide-binding</keyword>
<dbReference type="InterPro" id="IPR036097">
    <property type="entry name" value="HisK_dim/P_sf"/>
</dbReference>
<gene>
    <name evidence="14" type="ORF">JIR001_07450</name>
</gene>
<keyword evidence="3" id="KW-0597">Phosphoprotein</keyword>
<dbReference type="Proteomes" id="UP000677436">
    <property type="component" value="Chromosome"/>
</dbReference>
<dbReference type="CDD" id="cd00082">
    <property type="entry name" value="HisKA"/>
    <property type="match status" value="1"/>
</dbReference>
<evidence type="ECO:0000256" key="3">
    <source>
        <dbReference type="ARBA" id="ARBA00022553"/>
    </source>
</evidence>
<feature type="transmembrane region" description="Helical" evidence="10">
    <location>
        <begin position="7"/>
        <end position="27"/>
    </location>
</feature>
<dbReference type="Pfam" id="PF08448">
    <property type="entry name" value="PAS_4"/>
    <property type="match status" value="1"/>
</dbReference>
<dbReference type="EC" id="2.7.13.3" evidence="2"/>
<dbReference type="GO" id="GO:0000155">
    <property type="term" value="F:phosphorelay sensor kinase activity"/>
    <property type="evidence" value="ECO:0007669"/>
    <property type="project" value="InterPro"/>
</dbReference>
<keyword evidence="10" id="KW-0472">Membrane</keyword>
<keyword evidence="9" id="KW-0902">Two-component regulatory system</keyword>
<keyword evidence="15" id="KW-1185">Reference proteome</keyword>
<dbReference type="PROSITE" id="PS50113">
    <property type="entry name" value="PAC"/>
    <property type="match status" value="1"/>
</dbReference>
<dbReference type="InterPro" id="IPR004358">
    <property type="entry name" value="Sig_transdc_His_kin-like_C"/>
</dbReference>
<evidence type="ECO:0000256" key="10">
    <source>
        <dbReference type="SAM" id="Phobius"/>
    </source>
</evidence>
<dbReference type="Gene3D" id="3.30.450.20">
    <property type="entry name" value="PAS domain"/>
    <property type="match status" value="1"/>
</dbReference>
<dbReference type="NCBIfam" id="TIGR00229">
    <property type="entry name" value="sensory_box"/>
    <property type="match status" value="1"/>
</dbReference>
<evidence type="ECO:0000313" key="15">
    <source>
        <dbReference type="Proteomes" id="UP000677436"/>
    </source>
</evidence>
<keyword evidence="4" id="KW-0808">Transferase</keyword>
<accession>A0A8D5UFB5</accession>
<dbReference type="InterPro" id="IPR003594">
    <property type="entry name" value="HATPase_dom"/>
</dbReference>
<dbReference type="SMART" id="SM00387">
    <property type="entry name" value="HATPase_c"/>
    <property type="match status" value="1"/>
</dbReference>
<dbReference type="InterPro" id="IPR000700">
    <property type="entry name" value="PAS-assoc_C"/>
</dbReference>
<dbReference type="AlphaFoldDB" id="A0A8D5UFB5"/>
<dbReference type="PRINTS" id="PR00344">
    <property type="entry name" value="BCTRLSENSOR"/>
</dbReference>
<name>A0A8D5UFB5_9BACL</name>
<dbReference type="InterPro" id="IPR036890">
    <property type="entry name" value="HATPase_C_sf"/>
</dbReference>
<dbReference type="KEGG" id="pabs:JIR001_07450"/>
<evidence type="ECO:0000256" key="6">
    <source>
        <dbReference type="ARBA" id="ARBA00022777"/>
    </source>
</evidence>
<feature type="domain" description="PAC" evidence="13">
    <location>
        <begin position="135"/>
        <end position="186"/>
    </location>
</feature>
<keyword evidence="8" id="KW-0749">Sporulation</keyword>
<feature type="domain" description="PAS" evidence="12">
    <location>
        <begin position="63"/>
        <end position="133"/>
    </location>
</feature>
<proteinExistence type="predicted"/>
<reference evidence="14" key="1">
    <citation type="journal article" date="2013" name="Int. J. Syst. Evol. Microbiol.">
        <title>Polycladomyces abyssicola gen. nov., sp. nov., a thermophilic filamentous bacterium isolated from hemipelagic sediment.</title>
        <authorList>
            <person name="Tsubouchi T."/>
            <person name="Shimane Y."/>
            <person name="Mori K."/>
            <person name="Usui K."/>
            <person name="Hiraki T."/>
            <person name="Tame A."/>
            <person name="Uematsu K."/>
            <person name="Maruyama T."/>
            <person name="Hatada Y."/>
        </authorList>
    </citation>
    <scope>NUCLEOTIDE SEQUENCE</scope>
    <source>
        <strain evidence="14">JIR-001</strain>
    </source>
</reference>
<dbReference type="GO" id="GO:0005524">
    <property type="term" value="F:ATP binding"/>
    <property type="evidence" value="ECO:0007669"/>
    <property type="project" value="UniProtKB-KW"/>
</dbReference>
<dbReference type="InterPro" id="IPR000014">
    <property type="entry name" value="PAS"/>
</dbReference>
<dbReference type="FunFam" id="1.10.287.130:FF:000040">
    <property type="entry name" value="PAS domain-containing sensor histidine kinase"/>
    <property type="match status" value="1"/>
</dbReference>
<keyword evidence="7" id="KW-0067">ATP-binding</keyword>
<dbReference type="PROSITE" id="PS50112">
    <property type="entry name" value="PAS"/>
    <property type="match status" value="1"/>
</dbReference>
<organism evidence="14 15">
    <name type="scientific">Polycladomyces abyssicola</name>
    <dbReference type="NCBI Taxonomy" id="1125966"/>
    <lineage>
        <taxon>Bacteria</taxon>
        <taxon>Bacillati</taxon>
        <taxon>Bacillota</taxon>
        <taxon>Bacilli</taxon>
        <taxon>Bacillales</taxon>
        <taxon>Thermoactinomycetaceae</taxon>
        <taxon>Polycladomyces</taxon>
    </lineage>
</organism>
<dbReference type="SMART" id="SM00091">
    <property type="entry name" value="PAS"/>
    <property type="match status" value="1"/>
</dbReference>
<evidence type="ECO:0000256" key="7">
    <source>
        <dbReference type="ARBA" id="ARBA00022840"/>
    </source>
</evidence>
<evidence type="ECO:0000256" key="2">
    <source>
        <dbReference type="ARBA" id="ARBA00012438"/>
    </source>
</evidence>
<dbReference type="RefSeq" id="WP_212774260.1">
    <property type="nucleotide sequence ID" value="NZ_AP024601.1"/>
</dbReference>
<evidence type="ECO:0000313" key="14">
    <source>
        <dbReference type="EMBL" id="BCU80962.1"/>
    </source>
</evidence>
<dbReference type="InterPro" id="IPR003661">
    <property type="entry name" value="HisK_dim/P_dom"/>
</dbReference>
<dbReference type="Gene3D" id="1.10.287.130">
    <property type="match status" value="1"/>
</dbReference>
<dbReference type="GO" id="GO:0030435">
    <property type="term" value="P:sporulation resulting in formation of a cellular spore"/>
    <property type="evidence" value="ECO:0007669"/>
    <property type="project" value="UniProtKB-KW"/>
</dbReference>
<evidence type="ECO:0000259" key="12">
    <source>
        <dbReference type="PROSITE" id="PS50112"/>
    </source>
</evidence>
<keyword evidence="10" id="KW-0812">Transmembrane</keyword>
<reference evidence="14" key="2">
    <citation type="journal article" date="2021" name="Microbiol. Resour. Announc.">
        <title>Complete Genome Sequence of Polycladomyces abyssicola JIR-001T, Isolated from Hemipelagic Sediment in Deep Seawater.</title>
        <authorList>
            <person name="Tsubouchi T."/>
            <person name="Kaneko Y."/>
        </authorList>
    </citation>
    <scope>NUCLEOTIDE SEQUENCE</scope>
    <source>
        <strain evidence="14">JIR-001</strain>
    </source>
</reference>
<feature type="domain" description="Histidine kinase" evidence="11">
    <location>
        <begin position="199"/>
        <end position="405"/>
    </location>
</feature>
<evidence type="ECO:0000256" key="5">
    <source>
        <dbReference type="ARBA" id="ARBA00022741"/>
    </source>
</evidence>
<dbReference type="EMBL" id="AP024601">
    <property type="protein sequence ID" value="BCU80962.1"/>
    <property type="molecule type" value="Genomic_DNA"/>
</dbReference>
<dbReference type="Pfam" id="PF00512">
    <property type="entry name" value="HisKA"/>
    <property type="match status" value="1"/>
</dbReference>
<evidence type="ECO:0000256" key="9">
    <source>
        <dbReference type="ARBA" id="ARBA00023012"/>
    </source>
</evidence>
<dbReference type="CDD" id="cd00130">
    <property type="entry name" value="PAS"/>
    <property type="match status" value="1"/>
</dbReference>
<evidence type="ECO:0000256" key="4">
    <source>
        <dbReference type="ARBA" id="ARBA00022679"/>
    </source>
</evidence>
<keyword evidence="6" id="KW-0418">Kinase</keyword>
<dbReference type="PANTHER" id="PTHR43065">
    <property type="entry name" value="SENSOR HISTIDINE KINASE"/>
    <property type="match status" value="1"/>
</dbReference>
<keyword evidence="10" id="KW-1133">Transmembrane helix</keyword>
<dbReference type="InterPro" id="IPR013656">
    <property type="entry name" value="PAS_4"/>
</dbReference>
<evidence type="ECO:0000256" key="1">
    <source>
        <dbReference type="ARBA" id="ARBA00000085"/>
    </source>
</evidence>
<dbReference type="SUPFAM" id="SSF55874">
    <property type="entry name" value="ATPase domain of HSP90 chaperone/DNA topoisomerase II/histidine kinase"/>
    <property type="match status" value="1"/>
</dbReference>
<dbReference type="PANTHER" id="PTHR43065:SF34">
    <property type="entry name" value="SPORULATION KINASE A"/>
    <property type="match status" value="1"/>
</dbReference>
<evidence type="ECO:0000259" key="11">
    <source>
        <dbReference type="PROSITE" id="PS50109"/>
    </source>
</evidence>
<comment type="catalytic activity">
    <reaction evidence="1">
        <text>ATP + protein L-histidine = ADP + protein N-phospho-L-histidine.</text>
        <dbReference type="EC" id="2.7.13.3"/>
    </reaction>
</comment>
<dbReference type="Gene3D" id="3.30.565.10">
    <property type="entry name" value="Histidine kinase-like ATPase, C-terminal domain"/>
    <property type="match status" value="1"/>
</dbReference>
<dbReference type="InterPro" id="IPR035965">
    <property type="entry name" value="PAS-like_dom_sf"/>
</dbReference>
<protein>
    <recommendedName>
        <fullName evidence="2">histidine kinase</fullName>
        <ecNumber evidence="2">2.7.13.3</ecNumber>
    </recommendedName>
</protein>
<dbReference type="SMART" id="SM00388">
    <property type="entry name" value="HisKA"/>
    <property type="match status" value="1"/>
</dbReference>
<dbReference type="SUPFAM" id="SSF47384">
    <property type="entry name" value="Homodimeric domain of signal transducing histidine kinase"/>
    <property type="match status" value="1"/>
</dbReference>
<evidence type="ECO:0000256" key="8">
    <source>
        <dbReference type="ARBA" id="ARBA00022969"/>
    </source>
</evidence>
<evidence type="ECO:0000259" key="13">
    <source>
        <dbReference type="PROSITE" id="PS50113"/>
    </source>
</evidence>
<dbReference type="Pfam" id="PF02518">
    <property type="entry name" value="HATPase_c"/>
    <property type="match status" value="1"/>
</dbReference>
<dbReference type="InterPro" id="IPR005467">
    <property type="entry name" value="His_kinase_dom"/>
</dbReference>
<dbReference type="SUPFAM" id="SSF55785">
    <property type="entry name" value="PYP-like sensor domain (PAS domain)"/>
    <property type="match status" value="1"/>
</dbReference>